<organism evidence="7 8">
    <name type="scientific">Vineibacter terrae</name>
    <dbReference type="NCBI Taxonomy" id="2586908"/>
    <lineage>
        <taxon>Bacteria</taxon>
        <taxon>Pseudomonadati</taxon>
        <taxon>Pseudomonadota</taxon>
        <taxon>Alphaproteobacteria</taxon>
        <taxon>Hyphomicrobiales</taxon>
        <taxon>Vineibacter</taxon>
    </lineage>
</organism>
<comment type="catalytic activity">
    <reaction evidence="1">
        <text>Hydrolysis of terminal non-reducing N-acetyl-D-hexosamine residues in N-acetyl-beta-D-hexosaminides.</text>
        <dbReference type="EC" id="3.2.1.52"/>
    </reaction>
</comment>
<dbReference type="GO" id="GO:0005975">
    <property type="term" value="P:carbohydrate metabolic process"/>
    <property type="evidence" value="ECO:0007669"/>
    <property type="project" value="InterPro"/>
</dbReference>
<evidence type="ECO:0000259" key="6">
    <source>
        <dbReference type="Pfam" id="PF00933"/>
    </source>
</evidence>
<feature type="domain" description="Glycoside hydrolase family 3 N-terminal" evidence="6">
    <location>
        <begin position="24"/>
        <end position="307"/>
    </location>
</feature>
<dbReference type="GO" id="GO:0009254">
    <property type="term" value="P:peptidoglycan turnover"/>
    <property type="evidence" value="ECO:0007669"/>
    <property type="project" value="TreeGrafter"/>
</dbReference>
<dbReference type="InterPro" id="IPR001764">
    <property type="entry name" value="Glyco_hydro_3_N"/>
</dbReference>
<dbReference type="OrthoDB" id="9786661at2"/>
<evidence type="ECO:0000313" key="7">
    <source>
        <dbReference type="EMBL" id="TXL73606.1"/>
    </source>
</evidence>
<evidence type="ECO:0000313" key="8">
    <source>
        <dbReference type="Proteomes" id="UP000321638"/>
    </source>
</evidence>
<dbReference type="InterPro" id="IPR036962">
    <property type="entry name" value="Glyco_hydro_3_N_sf"/>
</dbReference>
<evidence type="ECO:0000256" key="1">
    <source>
        <dbReference type="ARBA" id="ARBA00001231"/>
    </source>
</evidence>
<name>A0A5C8PIG0_9HYPH</name>
<dbReference type="AlphaFoldDB" id="A0A5C8PIG0"/>
<dbReference type="PANTHER" id="PTHR30480">
    <property type="entry name" value="BETA-HEXOSAMINIDASE-RELATED"/>
    <property type="match status" value="1"/>
</dbReference>
<evidence type="ECO:0000256" key="3">
    <source>
        <dbReference type="ARBA" id="ARBA00012663"/>
    </source>
</evidence>
<dbReference type="Gene3D" id="3.20.20.300">
    <property type="entry name" value="Glycoside hydrolase, family 3, N-terminal domain"/>
    <property type="match status" value="1"/>
</dbReference>
<dbReference type="NCBIfam" id="NF003740">
    <property type="entry name" value="PRK05337.1"/>
    <property type="match status" value="1"/>
</dbReference>
<evidence type="ECO:0000256" key="4">
    <source>
        <dbReference type="ARBA" id="ARBA00022801"/>
    </source>
</evidence>
<evidence type="ECO:0000256" key="5">
    <source>
        <dbReference type="ARBA" id="ARBA00023295"/>
    </source>
</evidence>
<dbReference type="PANTHER" id="PTHR30480:SF13">
    <property type="entry name" value="BETA-HEXOSAMINIDASE"/>
    <property type="match status" value="1"/>
</dbReference>
<comment type="caution">
    <text evidence="7">The sequence shown here is derived from an EMBL/GenBank/DDBJ whole genome shotgun (WGS) entry which is preliminary data.</text>
</comment>
<protein>
    <recommendedName>
        <fullName evidence="3">beta-N-acetylhexosaminidase</fullName>
        <ecNumber evidence="3">3.2.1.52</ecNumber>
    </recommendedName>
</protein>
<reference evidence="7 8" key="1">
    <citation type="submission" date="2019-06" db="EMBL/GenBank/DDBJ databases">
        <title>New taxonomy in bacterial strain CC-CFT640, isolated from vineyard.</title>
        <authorList>
            <person name="Lin S.-Y."/>
            <person name="Tsai C.-F."/>
            <person name="Young C.-C."/>
        </authorList>
    </citation>
    <scope>NUCLEOTIDE SEQUENCE [LARGE SCALE GENOMIC DNA]</scope>
    <source>
        <strain evidence="7 8">CC-CFT640</strain>
    </source>
</reference>
<dbReference type="SUPFAM" id="SSF51445">
    <property type="entry name" value="(Trans)glycosidases"/>
    <property type="match status" value="1"/>
</dbReference>
<keyword evidence="5 7" id="KW-0326">Glycosidase</keyword>
<dbReference type="RefSeq" id="WP_147848880.1">
    <property type="nucleotide sequence ID" value="NZ_VDUZ01000024.1"/>
</dbReference>
<dbReference type="EC" id="3.2.1.52" evidence="3"/>
<dbReference type="GO" id="GO:0004563">
    <property type="term" value="F:beta-N-acetylhexosaminidase activity"/>
    <property type="evidence" value="ECO:0007669"/>
    <property type="project" value="UniProtKB-EC"/>
</dbReference>
<comment type="similarity">
    <text evidence="2">Belongs to the glycosyl hydrolase 3 family.</text>
</comment>
<dbReference type="Proteomes" id="UP000321638">
    <property type="component" value="Unassembled WGS sequence"/>
</dbReference>
<dbReference type="EMBL" id="VDUZ01000024">
    <property type="protein sequence ID" value="TXL73606.1"/>
    <property type="molecule type" value="Genomic_DNA"/>
</dbReference>
<keyword evidence="4 7" id="KW-0378">Hydrolase</keyword>
<evidence type="ECO:0000256" key="2">
    <source>
        <dbReference type="ARBA" id="ARBA00005336"/>
    </source>
</evidence>
<dbReference type="InterPro" id="IPR017853">
    <property type="entry name" value="GH"/>
</dbReference>
<proteinExistence type="inferred from homology"/>
<dbReference type="InterPro" id="IPR050226">
    <property type="entry name" value="NagZ_Beta-hexosaminidase"/>
</dbReference>
<dbReference type="Pfam" id="PF00933">
    <property type="entry name" value="Glyco_hydro_3"/>
    <property type="match status" value="1"/>
</dbReference>
<keyword evidence="8" id="KW-1185">Reference proteome</keyword>
<gene>
    <name evidence="7" type="primary">nagZ</name>
    <name evidence="7" type="ORF">FHP25_20735</name>
</gene>
<sequence>MTMPAAVILGCAGPRLSADERAFFRDADPLGFILFARNVATPQQVRALTGDLRDCVGRAEAPVLIDQEGGRVARLKPPYWRVAPPAALFGALHGREPEAAVEATRLNARLIAADLAPLGIDVDCAPVLDVTVAGAHGVIGDRAFGEAPAVVAALGRAQAEGLMAGGVIPVMKHIPGHGRARADSHFELPIVEAGRAELEACDFAPFRALADLPWAMTAHVLYRALSGNQPATTSSAVVRDIIRGHIGFDGLLITDDLSMQALDGTHAERVRAGLAAGCDVALHCNGDMDQMREIAGVVPALTPLAWERVERGTSQRAAARDGADAEALERTRRRLAMLLDRPVA</sequence>
<accession>A0A5C8PIG0</accession>